<name>A0A2D4JEM1_MICLE</name>
<organism evidence="1">
    <name type="scientific">Micrurus lemniscatus lemniscatus</name>
    <dbReference type="NCBI Taxonomy" id="129467"/>
    <lineage>
        <taxon>Eukaryota</taxon>
        <taxon>Metazoa</taxon>
        <taxon>Chordata</taxon>
        <taxon>Craniata</taxon>
        <taxon>Vertebrata</taxon>
        <taxon>Euteleostomi</taxon>
        <taxon>Lepidosauria</taxon>
        <taxon>Squamata</taxon>
        <taxon>Bifurcata</taxon>
        <taxon>Unidentata</taxon>
        <taxon>Episquamata</taxon>
        <taxon>Toxicofera</taxon>
        <taxon>Serpentes</taxon>
        <taxon>Colubroidea</taxon>
        <taxon>Elapidae</taxon>
        <taxon>Elapinae</taxon>
        <taxon>Micrurus</taxon>
    </lineage>
</organism>
<dbReference type="EMBL" id="IACK01178723">
    <property type="protein sequence ID" value="LAA94895.1"/>
    <property type="molecule type" value="Transcribed_RNA"/>
</dbReference>
<dbReference type="AlphaFoldDB" id="A0A2D4JEM1"/>
<proteinExistence type="predicted"/>
<accession>A0A2D4JEM1</accession>
<reference evidence="1" key="2">
    <citation type="submission" date="2017-11" db="EMBL/GenBank/DDBJ databases">
        <title>Coralsnake Venomics: Analyses of Venom Gland Transcriptomes and Proteomes of Six Brazilian Taxa.</title>
        <authorList>
            <person name="Aird S.D."/>
            <person name="Jorge da Silva N."/>
            <person name="Qiu L."/>
            <person name="Villar-Briones A."/>
            <person name="Aparecida-Saddi V."/>
            <person name="Campos-Telles M.P."/>
            <person name="Grau M."/>
            <person name="Mikheyev A.S."/>
        </authorList>
    </citation>
    <scope>NUCLEOTIDE SEQUENCE</scope>
    <source>
        <tissue evidence="1">Venom_gland</tissue>
    </source>
</reference>
<protein>
    <submittedName>
        <fullName evidence="1">Uncharacterized protein</fullName>
    </submittedName>
</protein>
<evidence type="ECO:0000313" key="1">
    <source>
        <dbReference type="EMBL" id="LAA94895.1"/>
    </source>
</evidence>
<sequence>MSIKETCYQHNVALLDNDLLTVEFCYLGKPNKSNPLNAIGPNVAINQIVPRRKYDKSQILKLLLCNIADWSKKKNDGEFYSSMEYSILSQNTSFKKKLI</sequence>
<reference evidence="1" key="1">
    <citation type="submission" date="2017-07" db="EMBL/GenBank/DDBJ databases">
        <authorList>
            <person name="Mikheyev A."/>
            <person name="Grau M."/>
        </authorList>
    </citation>
    <scope>NUCLEOTIDE SEQUENCE</scope>
    <source>
        <tissue evidence="1">Venom_gland</tissue>
    </source>
</reference>